<evidence type="ECO:0000313" key="1">
    <source>
        <dbReference type="EMBL" id="SEK58329.1"/>
    </source>
</evidence>
<proteinExistence type="predicted"/>
<dbReference type="Proteomes" id="UP000199256">
    <property type="component" value="Unassembled WGS sequence"/>
</dbReference>
<gene>
    <name evidence="1" type="ORF">SAMN05444515_10354</name>
</gene>
<name>A0A1H7I716_9GAMM</name>
<protein>
    <submittedName>
        <fullName evidence="1">Nucleotidyltransferase substrate binding protein, HI0074 family</fullName>
    </submittedName>
</protein>
<dbReference type="NCBIfam" id="TIGR01987">
    <property type="entry name" value="HI0074"/>
    <property type="match status" value="1"/>
</dbReference>
<sequence>MKETRLDLTPLRQAITSLQEGITLVDDTHWFNAQPTTVQRTLMAGVIQNFEFVYEISIKMLRRQLELEAASPEEVDHSHFRDLLRTAGEKGLIQDVAAWFHYRTMRNITSHTYNQEKAREVFQGTRVFIHDARHLLEQLDARNR</sequence>
<dbReference type="STRING" id="1396821.SAMN05444515_10354"/>
<dbReference type="OrthoDB" id="9810452at2"/>
<keyword evidence="2" id="KW-1185">Reference proteome</keyword>
<evidence type="ECO:0000313" key="2">
    <source>
        <dbReference type="Proteomes" id="UP000199256"/>
    </source>
</evidence>
<dbReference type="SUPFAM" id="SSF81593">
    <property type="entry name" value="Nucleotidyltransferase substrate binding subunit/domain"/>
    <property type="match status" value="1"/>
</dbReference>
<dbReference type="RefSeq" id="WP_090251293.1">
    <property type="nucleotide sequence ID" value="NZ_FOAA01000003.1"/>
</dbReference>
<dbReference type="Gene3D" id="1.20.120.330">
    <property type="entry name" value="Nucleotidyltransferases domain 2"/>
    <property type="match status" value="1"/>
</dbReference>
<organism evidence="1 2">
    <name type="scientific">Ectothiorhodospira marina</name>
    <dbReference type="NCBI Taxonomy" id="1396821"/>
    <lineage>
        <taxon>Bacteria</taxon>
        <taxon>Pseudomonadati</taxon>
        <taxon>Pseudomonadota</taxon>
        <taxon>Gammaproteobacteria</taxon>
        <taxon>Chromatiales</taxon>
        <taxon>Ectothiorhodospiraceae</taxon>
        <taxon>Ectothiorhodospira</taxon>
    </lineage>
</organism>
<keyword evidence="1" id="KW-0808">Transferase</keyword>
<dbReference type="GO" id="GO:0016740">
    <property type="term" value="F:transferase activity"/>
    <property type="evidence" value="ECO:0007669"/>
    <property type="project" value="UniProtKB-KW"/>
</dbReference>
<reference evidence="2" key="1">
    <citation type="submission" date="2016-10" db="EMBL/GenBank/DDBJ databases">
        <authorList>
            <person name="Varghese N."/>
            <person name="Submissions S."/>
        </authorList>
    </citation>
    <scope>NUCLEOTIDE SEQUENCE [LARGE SCALE GENOMIC DNA]</scope>
    <source>
        <strain evidence="2">DSM 241</strain>
    </source>
</reference>
<dbReference type="EMBL" id="FOAA01000003">
    <property type="protein sequence ID" value="SEK58329.1"/>
    <property type="molecule type" value="Genomic_DNA"/>
</dbReference>
<dbReference type="Pfam" id="PF08780">
    <property type="entry name" value="NTase_sub_bind"/>
    <property type="match status" value="1"/>
</dbReference>
<dbReference type="InterPro" id="IPR010235">
    <property type="entry name" value="HepT"/>
</dbReference>
<dbReference type="AlphaFoldDB" id="A0A1H7I716"/>
<accession>A0A1H7I716</accession>